<keyword evidence="2" id="KW-0812">Transmembrane</keyword>
<comment type="caution">
    <text evidence="3">The sequence shown here is derived from an EMBL/GenBank/DDBJ whole genome shotgun (WGS) entry which is preliminary data.</text>
</comment>
<evidence type="ECO:0000256" key="2">
    <source>
        <dbReference type="SAM" id="Phobius"/>
    </source>
</evidence>
<feature type="region of interest" description="Disordered" evidence="1">
    <location>
        <begin position="1"/>
        <end position="21"/>
    </location>
</feature>
<dbReference type="EMBL" id="CADEPI010000203">
    <property type="protein sequence ID" value="CAB3380192.1"/>
    <property type="molecule type" value="Genomic_DNA"/>
</dbReference>
<gene>
    <name evidence="3" type="ORF">CLODIP_2_CD03990</name>
</gene>
<organism evidence="3 4">
    <name type="scientific">Cloeon dipterum</name>
    <dbReference type="NCBI Taxonomy" id="197152"/>
    <lineage>
        <taxon>Eukaryota</taxon>
        <taxon>Metazoa</taxon>
        <taxon>Ecdysozoa</taxon>
        <taxon>Arthropoda</taxon>
        <taxon>Hexapoda</taxon>
        <taxon>Insecta</taxon>
        <taxon>Pterygota</taxon>
        <taxon>Palaeoptera</taxon>
        <taxon>Ephemeroptera</taxon>
        <taxon>Pisciforma</taxon>
        <taxon>Baetidae</taxon>
        <taxon>Cloeon</taxon>
    </lineage>
</organism>
<proteinExistence type="predicted"/>
<dbReference type="PANTHER" id="PTHR21650">
    <property type="entry name" value="MEMBRALIN/KINETOCHORE PROTEIN NUF2"/>
    <property type="match status" value="1"/>
</dbReference>
<dbReference type="GO" id="GO:1904294">
    <property type="term" value="P:positive regulation of ERAD pathway"/>
    <property type="evidence" value="ECO:0007669"/>
    <property type="project" value="TreeGrafter"/>
</dbReference>
<dbReference type="AlphaFoldDB" id="A0A8S1D8X3"/>
<feature type="transmembrane region" description="Helical" evidence="2">
    <location>
        <begin position="423"/>
        <end position="442"/>
    </location>
</feature>
<keyword evidence="2" id="KW-0472">Membrane</keyword>
<protein>
    <recommendedName>
        <fullName evidence="5">Membralin</fullName>
    </recommendedName>
</protein>
<name>A0A8S1D8X3_9INSE</name>
<dbReference type="Pfam" id="PF09746">
    <property type="entry name" value="Membralin"/>
    <property type="match status" value="2"/>
</dbReference>
<feature type="region of interest" description="Disordered" evidence="1">
    <location>
        <begin position="593"/>
        <end position="639"/>
    </location>
</feature>
<feature type="compositionally biased region" description="Acidic residues" evidence="1">
    <location>
        <begin position="606"/>
        <end position="621"/>
    </location>
</feature>
<feature type="transmembrane region" description="Helical" evidence="2">
    <location>
        <begin position="546"/>
        <end position="566"/>
    </location>
</feature>
<evidence type="ECO:0008006" key="5">
    <source>
        <dbReference type="Google" id="ProtNLM"/>
    </source>
</evidence>
<feature type="transmembrane region" description="Helical" evidence="2">
    <location>
        <begin position="477"/>
        <end position="502"/>
    </location>
</feature>
<keyword evidence="4" id="KW-1185">Reference proteome</keyword>
<reference evidence="3 4" key="1">
    <citation type="submission" date="2020-04" db="EMBL/GenBank/DDBJ databases">
        <authorList>
            <person name="Alioto T."/>
            <person name="Alioto T."/>
            <person name="Gomez Garrido J."/>
        </authorList>
    </citation>
    <scope>NUCLEOTIDE SEQUENCE [LARGE SCALE GENOMIC DNA]</scope>
</reference>
<feature type="region of interest" description="Disordered" evidence="1">
    <location>
        <begin position="243"/>
        <end position="265"/>
    </location>
</feature>
<evidence type="ECO:0000313" key="4">
    <source>
        <dbReference type="Proteomes" id="UP000494165"/>
    </source>
</evidence>
<feature type="compositionally biased region" description="Polar residues" evidence="1">
    <location>
        <begin position="622"/>
        <end position="639"/>
    </location>
</feature>
<dbReference type="GO" id="GO:0005783">
    <property type="term" value="C:endoplasmic reticulum"/>
    <property type="evidence" value="ECO:0007669"/>
    <property type="project" value="TreeGrafter"/>
</dbReference>
<dbReference type="PANTHER" id="PTHR21650:SF4">
    <property type="entry name" value="MEMBRALIN"/>
    <property type="match status" value="1"/>
</dbReference>
<feature type="transmembrane region" description="Helical" evidence="2">
    <location>
        <begin position="449"/>
        <end position="471"/>
    </location>
</feature>
<dbReference type="InterPro" id="IPR019144">
    <property type="entry name" value="Membralin"/>
</dbReference>
<keyword evidence="2" id="KW-1133">Transmembrane helix</keyword>
<dbReference type="OrthoDB" id="6779347at2759"/>
<feature type="transmembrane region" description="Helical" evidence="2">
    <location>
        <begin position="73"/>
        <end position="96"/>
    </location>
</feature>
<evidence type="ECO:0000256" key="1">
    <source>
        <dbReference type="SAM" id="MobiDB-lite"/>
    </source>
</evidence>
<evidence type="ECO:0000313" key="3">
    <source>
        <dbReference type="EMBL" id="CAB3380192.1"/>
    </source>
</evidence>
<accession>A0A8S1D8X3</accession>
<dbReference type="GO" id="GO:0034976">
    <property type="term" value="P:response to endoplasmic reticulum stress"/>
    <property type="evidence" value="ECO:0007669"/>
    <property type="project" value="TreeGrafter"/>
</dbReference>
<dbReference type="Proteomes" id="UP000494165">
    <property type="component" value="Unassembled WGS sequence"/>
</dbReference>
<feature type="transmembrane region" description="Helical" evidence="2">
    <location>
        <begin position="523"/>
        <end position="540"/>
    </location>
</feature>
<sequence length="639" mass="72616">MPVEVQPEQVGGNRSNPPLGAAVGANIRTARNINNNNNNQNPLFNMRDRLFHALFFKAALAYARTFPRPVRRLIEFLFLIKALLAFFVLAYIHIVFSRNPSNCLAHVQNDWPRDGILRVEIKRPGSQPGFTLQEVPGGIEISTVTPVPAESSSTPFQSESKTFQKVAVEDSWSIMRLLSTEDKIEPSIVEDVKESPPPEGEFIRQEDNLTESTRKESDELLPIKPSGIEELRLFKQDENILSSTKKHPGKVPELNSPHEESEKVMGNPISDRNILEEDVDLATYVPSVNETLASAVSSEDQESRMIVPLLEPSSDVEKIVRAVLPEDEYVVEYALEYGFLRLSSAVRQKLGIPVKVVVLDTVENPCFGDAFSRFLLDQFLGYDEMLMLSIKMVAEQEDNKGFLRNVVTGEHYRFVSMWMARTSYVAAFLVMMVFTVTVSMLLRYSHHQIFVFIVDLLQMLEFNVTIAFPAAPLLTVILALVGMEAIMSEFFSDTTTAFYVILIVWMADQYDAICCHTPVTKRYWLRFFYLYHFSFYAYHYRFNAQYSGLALVTSWLFIQHSMVYFFHHYELPLILQQAQLQHILLRNAGNIGGAEAPHPPPRVPEPDTEEEEDDEEEEPSNTEDSVSTVDDSGQAARTE</sequence>